<proteinExistence type="predicted"/>
<organism evidence="1">
    <name type="scientific">Ophidiomyces ophidiicola</name>
    <dbReference type="NCBI Taxonomy" id="1387563"/>
    <lineage>
        <taxon>Eukaryota</taxon>
        <taxon>Fungi</taxon>
        <taxon>Dikarya</taxon>
        <taxon>Ascomycota</taxon>
        <taxon>Pezizomycotina</taxon>
        <taxon>Eurotiomycetes</taxon>
        <taxon>Eurotiomycetidae</taxon>
        <taxon>Onygenales</taxon>
        <taxon>Onygenaceae</taxon>
        <taxon>Ophidiomyces</taxon>
    </lineage>
</organism>
<accession>A0ACB8V531</accession>
<dbReference type="EMBL" id="JALBCA010000006">
    <property type="protein sequence ID" value="KAI2392490.1"/>
    <property type="molecule type" value="Genomic_DNA"/>
</dbReference>
<evidence type="ECO:0000313" key="1">
    <source>
        <dbReference type="EMBL" id="KAI2392490.1"/>
    </source>
</evidence>
<comment type="caution">
    <text evidence="1">The sequence shown here is derived from an EMBL/GenBank/DDBJ whole genome shotgun (WGS) entry which is preliminary data.</text>
</comment>
<name>A0ACB8V531_9EURO</name>
<reference evidence="1" key="1">
    <citation type="journal article" date="2022" name="bioRxiv">
        <title>Population genetic analysis of Ophidiomyces ophidiicola, the causative agent of snake fungal disease, indicates recent introductions to the USA.</title>
        <authorList>
            <person name="Ladner J.T."/>
            <person name="Palmer J.M."/>
            <person name="Ettinger C.L."/>
            <person name="Stajich J.E."/>
            <person name="Farrell T.M."/>
            <person name="Glorioso B.M."/>
            <person name="Lawson B."/>
            <person name="Price S.J."/>
            <person name="Stengle A.G."/>
            <person name="Grear D.A."/>
            <person name="Lorch J.M."/>
        </authorList>
    </citation>
    <scope>NUCLEOTIDE SEQUENCE</scope>
    <source>
        <strain evidence="1">NWHC 24266-5</strain>
    </source>
</reference>
<gene>
    <name evidence="1" type="ORF">LOY88_000551</name>
</gene>
<protein>
    <submittedName>
        <fullName evidence="1">Uncharacterized protein</fullName>
    </submittedName>
</protein>
<sequence length="301" mass="33350">MASATERRLDDPDTRENIWNDPKIVEDYRISERVTVVFARSLVDQSGVISDIDNEKPLCILDNACGTGALSLVLQETLRNRSSGWKLTCADLSEAMVGSVAARIKEEGWKNTDTAVADMQATGLSANYYTHVFACFGLMIIPNGQKGLDECLRVLKPGGTLGFTVWKQSGWLNDINDAIASMPGDLKQPTPEEFSMALENGDPWHDTDWIKSQLEKRGCKNIQITLVPRTLAPSPPSELIRVLTPLVNFIPVKFWSEEQRKESAANFAPALLEYWNAKYGADTPVPMEWIATVVTACKAEN</sequence>